<comment type="similarity">
    <text evidence="1">Belongs to the PrpD family.</text>
</comment>
<dbReference type="InterPro" id="IPR042188">
    <property type="entry name" value="MmgE/PrpD_sf_2"/>
</dbReference>
<dbReference type="InterPro" id="IPR045336">
    <property type="entry name" value="MmgE_PrpD_N"/>
</dbReference>
<evidence type="ECO:0000313" key="5">
    <source>
        <dbReference type="Proteomes" id="UP000443843"/>
    </source>
</evidence>
<dbReference type="InterPro" id="IPR036148">
    <property type="entry name" value="MmgE/PrpD_sf"/>
</dbReference>
<dbReference type="SUPFAM" id="SSF103378">
    <property type="entry name" value="2-methylcitrate dehydratase PrpD"/>
    <property type="match status" value="1"/>
</dbReference>
<dbReference type="InterPro" id="IPR005656">
    <property type="entry name" value="MmgE_PrpD"/>
</dbReference>
<dbReference type="Gene3D" id="3.30.1330.120">
    <property type="entry name" value="2-methylcitrate dehydratase PrpD"/>
    <property type="match status" value="1"/>
</dbReference>
<dbReference type="InterPro" id="IPR045337">
    <property type="entry name" value="MmgE_PrpD_C"/>
</dbReference>
<feature type="domain" description="MmgE/PrpD C-terminal" evidence="3">
    <location>
        <begin position="261"/>
        <end position="380"/>
    </location>
</feature>
<proteinExistence type="inferred from homology"/>
<sequence length="442" mass="45614">MGLTDEILDLAATPPEGLPEASLRLARLSFFDWLACGLGAAGEPVTRHVLDFVQGEGGTAAATAFGGARMPARAAALANGTISHALDYDDTHFAHIGHLSVGIFPAALAAGEMTDASLAEVIAAFLVGAESAIRIGVTLGAGHYERGFHQTATAGAFGATVAAGRLFGLTRAQMRAALGLCATRASGLKSQFGTMGKPLNAGFAASNGVECARLAALGLTSADDGLAGPQGFLPTHSDAPAPTPVPAPGQFLFDDIRYKLHACCHGTHAMIEALQELRDRSGLSPQAVEAITVTVHPRWLKVCDIKQPRTGLEVKFSYTRLAAMVLSRVLTADPESFTDAVASDPSLGALAARVRVDSDPGIADTAATVRIVMRDGTDAEAGHDLMTRFAPAEIEARVTGKVAAVIGQRAGPLWTAIAGGLDAPASEIARHLAFNQETLAAE</sequence>
<keyword evidence="5" id="KW-1185">Reference proteome</keyword>
<dbReference type="EMBL" id="WNXQ01000008">
    <property type="protein sequence ID" value="MWB79163.1"/>
    <property type="molecule type" value="Genomic_DNA"/>
</dbReference>
<evidence type="ECO:0000256" key="1">
    <source>
        <dbReference type="ARBA" id="ARBA00006174"/>
    </source>
</evidence>
<evidence type="ECO:0000313" key="4">
    <source>
        <dbReference type="EMBL" id="MWB79163.1"/>
    </source>
</evidence>
<dbReference type="PANTHER" id="PTHR16943">
    <property type="entry name" value="2-METHYLCITRATE DEHYDRATASE-RELATED"/>
    <property type="match status" value="1"/>
</dbReference>
<dbReference type="Proteomes" id="UP000443843">
    <property type="component" value="Unassembled WGS sequence"/>
</dbReference>
<dbReference type="AlphaFoldDB" id="A0A844WCN7"/>
<comment type="caution">
    <text evidence="4">The sequence shown here is derived from an EMBL/GenBank/DDBJ whole genome shotgun (WGS) entry which is preliminary data.</text>
</comment>
<dbReference type="RefSeq" id="WP_160383368.1">
    <property type="nucleotide sequence ID" value="NZ_WNXQ01000008.1"/>
</dbReference>
<gene>
    <name evidence="4" type="ORF">GLS40_14070</name>
</gene>
<dbReference type="Gene3D" id="1.10.4100.10">
    <property type="entry name" value="2-methylcitrate dehydratase PrpD"/>
    <property type="match status" value="1"/>
</dbReference>
<feature type="domain" description="MmgE/PrpD N-terminal" evidence="2">
    <location>
        <begin position="13"/>
        <end position="240"/>
    </location>
</feature>
<reference evidence="4 5" key="1">
    <citation type="submission" date="2019-11" db="EMBL/GenBank/DDBJ databases">
        <title>Pseudooceanicola pacifica sp. nov., isolated from deep-sea sediment of the Pacific Ocean.</title>
        <authorList>
            <person name="Lyu L."/>
        </authorList>
    </citation>
    <scope>NUCLEOTIDE SEQUENCE [LARGE SCALE GENOMIC DNA]</scope>
    <source>
        <strain evidence="4 5">216_PA32_1</strain>
    </source>
</reference>
<dbReference type="Pfam" id="PF03972">
    <property type="entry name" value="MmgE_PrpD_N"/>
    <property type="match status" value="1"/>
</dbReference>
<dbReference type="GO" id="GO:0016829">
    <property type="term" value="F:lyase activity"/>
    <property type="evidence" value="ECO:0007669"/>
    <property type="project" value="InterPro"/>
</dbReference>
<evidence type="ECO:0000259" key="3">
    <source>
        <dbReference type="Pfam" id="PF19305"/>
    </source>
</evidence>
<organism evidence="4 5">
    <name type="scientific">Pseudooceanicola pacificus</name>
    <dbReference type="NCBI Taxonomy" id="2676438"/>
    <lineage>
        <taxon>Bacteria</taxon>
        <taxon>Pseudomonadati</taxon>
        <taxon>Pseudomonadota</taxon>
        <taxon>Alphaproteobacteria</taxon>
        <taxon>Rhodobacterales</taxon>
        <taxon>Paracoccaceae</taxon>
        <taxon>Pseudooceanicola</taxon>
    </lineage>
</organism>
<protein>
    <submittedName>
        <fullName evidence="4">MmgE/PrpD family protein</fullName>
    </submittedName>
</protein>
<dbReference type="PANTHER" id="PTHR16943:SF8">
    <property type="entry name" value="2-METHYLCITRATE DEHYDRATASE"/>
    <property type="match status" value="1"/>
</dbReference>
<accession>A0A844WCN7</accession>
<name>A0A844WCN7_9RHOB</name>
<dbReference type="Pfam" id="PF19305">
    <property type="entry name" value="MmgE_PrpD_C"/>
    <property type="match status" value="1"/>
</dbReference>
<dbReference type="InterPro" id="IPR042183">
    <property type="entry name" value="MmgE/PrpD_sf_1"/>
</dbReference>
<evidence type="ECO:0000259" key="2">
    <source>
        <dbReference type="Pfam" id="PF03972"/>
    </source>
</evidence>